<dbReference type="InterPro" id="IPR013113">
    <property type="entry name" value="SIP_FAD-bd"/>
</dbReference>
<reference evidence="2 3" key="1">
    <citation type="submission" date="2018-07" db="EMBL/GenBank/DDBJ databases">
        <title>Arthrobacter sp. nov., isolated from raw cow's milk with high bacterial count.</title>
        <authorList>
            <person name="Hahne J."/>
            <person name="Isele D."/>
            <person name="Lipski A."/>
        </authorList>
    </citation>
    <scope>NUCLEOTIDE SEQUENCE [LARGE SCALE GENOMIC DNA]</scope>
    <source>
        <strain evidence="2 3">JZ R-183</strain>
    </source>
</reference>
<proteinExistence type="predicted"/>
<accession>A0A496PI53</accession>
<protein>
    <submittedName>
        <fullName evidence="2">Siderophore-interacting protein</fullName>
    </submittedName>
</protein>
<dbReference type="InterPro" id="IPR017927">
    <property type="entry name" value="FAD-bd_FR_type"/>
</dbReference>
<dbReference type="GO" id="GO:0016491">
    <property type="term" value="F:oxidoreductase activity"/>
    <property type="evidence" value="ECO:0007669"/>
    <property type="project" value="InterPro"/>
</dbReference>
<sequence length="342" mass="36488">MNAVQPLPGTVSAVSQTLAFRGIIREVIDLGPGLRRLVLGGPDLAHLGLNGPTLDLRFKVIVPAEGAREASIGAVLEPLLPHTVVEQDTEQSWYQQWLQAPVSQRGLMRTYTIRALRDVEGERRMDVDLVLHGVGPDGSVGPGCGPAAAFAANAAVGDALYLLGPNRHLTDADYGGIDFRPGQASHLLIVGDETAAPAICSILDELPRTATGWALIEVPDAGQIQDVTPPDGVEVRWLVRGGEQAVGALLAPAVAQTAPLWLASSVTPSDSAAAYGKEPEDVDVDQSVLWESPLQNSSRDYAWIAGEAGVVKELRRHLVRDLGVDRTRIAFMGYWRQGRSGD</sequence>
<organism evidence="2 3">
    <name type="scientific">Galactobacter caseinivorans</name>
    <dbReference type="NCBI Taxonomy" id="2676123"/>
    <lineage>
        <taxon>Bacteria</taxon>
        <taxon>Bacillati</taxon>
        <taxon>Actinomycetota</taxon>
        <taxon>Actinomycetes</taxon>
        <taxon>Micrococcales</taxon>
        <taxon>Micrococcaceae</taxon>
        <taxon>Galactobacter</taxon>
    </lineage>
</organism>
<dbReference type="PROSITE" id="PS51384">
    <property type="entry name" value="FAD_FR"/>
    <property type="match status" value="1"/>
</dbReference>
<dbReference type="RefSeq" id="WP_121485362.1">
    <property type="nucleotide sequence ID" value="NZ_QQXL01000005.1"/>
</dbReference>
<keyword evidence="3" id="KW-1185">Reference proteome</keyword>
<dbReference type="InterPro" id="IPR039374">
    <property type="entry name" value="SIP_fam"/>
</dbReference>
<evidence type="ECO:0000313" key="2">
    <source>
        <dbReference type="EMBL" id="RKW70173.1"/>
    </source>
</evidence>
<gene>
    <name evidence="2" type="ORF">DWQ67_09530</name>
</gene>
<dbReference type="Pfam" id="PF08021">
    <property type="entry name" value="FAD_binding_9"/>
    <property type="match status" value="1"/>
</dbReference>
<dbReference type="PANTHER" id="PTHR30157:SF0">
    <property type="entry name" value="NADPH-DEPENDENT FERRIC-CHELATE REDUCTASE"/>
    <property type="match status" value="1"/>
</dbReference>
<dbReference type="PANTHER" id="PTHR30157">
    <property type="entry name" value="FERRIC REDUCTASE, NADPH-DEPENDENT"/>
    <property type="match status" value="1"/>
</dbReference>
<dbReference type="EMBL" id="QQXL01000005">
    <property type="protein sequence ID" value="RKW70173.1"/>
    <property type="molecule type" value="Genomic_DNA"/>
</dbReference>
<comment type="caution">
    <text evidence="2">The sequence shown here is derived from an EMBL/GenBank/DDBJ whole genome shotgun (WGS) entry which is preliminary data.</text>
</comment>
<dbReference type="Gene3D" id="2.40.30.10">
    <property type="entry name" value="Translation factors"/>
    <property type="match status" value="1"/>
</dbReference>
<dbReference type="Proteomes" id="UP000273119">
    <property type="component" value="Unassembled WGS sequence"/>
</dbReference>
<dbReference type="Pfam" id="PF04954">
    <property type="entry name" value="SIP"/>
    <property type="match status" value="1"/>
</dbReference>
<dbReference type="InterPro" id="IPR007037">
    <property type="entry name" value="SIP_rossman_dom"/>
</dbReference>
<dbReference type="InterPro" id="IPR039261">
    <property type="entry name" value="FNR_nucleotide-bd"/>
</dbReference>
<evidence type="ECO:0000313" key="3">
    <source>
        <dbReference type="Proteomes" id="UP000273119"/>
    </source>
</evidence>
<dbReference type="AlphaFoldDB" id="A0A496PI53"/>
<feature type="domain" description="FAD-binding FR-type" evidence="1">
    <location>
        <begin position="17"/>
        <end position="172"/>
    </location>
</feature>
<name>A0A496PI53_9MICC</name>
<evidence type="ECO:0000259" key="1">
    <source>
        <dbReference type="PROSITE" id="PS51384"/>
    </source>
</evidence>
<dbReference type="Gene3D" id="3.40.50.80">
    <property type="entry name" value="Nucleotide-binding domain of ferredoxin-NADP reductase (FNR) module"/>
    <property type="match status" value="1"/>
</dbReference>
<dbReference type="CDD" id="cd06193">
    <property type="entry name" value="siderophore_interacting"/>
    <property type="match status" value="1"/>
</dbReference>